<keyword evidence="1" id="KW-0472">Membrane</keyword>
<protein>
    <recommendedName>
        <fullName evidence="2">DUF6534 domain-containing protein</fullName>
    </recommendedName>
</protein>
<feature type="transmembrane region" description="Helical" evidence="1">
    <location>
        <begin position="231"/>
        <end position="252"/>
    </location>
</feature>
<dbReference type="Proteomes" id="UP000814176">
    <property type="component" value="Unassembled WGS sequence"/>
</dbReference>
<evidence type="ECO:0000259" key="2">
    <source>
        <dbReference type="Pfam" id="PF20152"/>
    </source>
</evidence>
<dbReference type="Pfam" id="PF20152">
    <property type="entry name" value="DUF6534"/>
    <property type="match status" value="1"/>
</dbReference>
<dbReference type="EMBL" id="JADCUA010000002">
    <property type="protein sequence ID" value="KAH9842897.1"/>
    <property type="molecule type" value="Genomic_DNA"/>
</dbReference>
<dbReference type="InterPro" id="IPR045339">
    <property type="entry name" value="DUF6534"/>
</dbReference>
<feature type="transmembrane region" description="Helical" evidence="1">
    <location>
        <begin position="50"/>
        <end position="71"/>
    </location>
</feature>
<sequence length="324" mass="36166">MNTTSDPLQGNYVGVIFIGCIMVAFLYGITIAQGCMLWTRNSTDTLALRLLILLLWLNDGAHYAVAVWSVYHTAISDRNNVKGIIYNSAWCFRSIIFLSGLMHIGIKSIYIFRAWTLSKSKIILVILIGATLMTFSLSMTIAFSLPHENNLITLLDSVSREIYASLVSLAFSDVAVSLTVCWTLARCRTVSRRTEHIIRVLMLYTIECGLLMSVSSIACVIAYATLMPGNAAFLAIFFIIPKLGINSLLAVLNARYTLQESANSAIGFYDSIMLSKLETRSRSWRDRLGMKRSENCHIVINVENEVNARRHDREPAADNAHRPA</sequence>
<evidence type="ECO:0000313" key="3">
    <source>
        <dbReference type="EMBL" id="KAH9842897.1"/>
    </source>
</evidence>
<organism evidence="3 4">
    <name type="scientific">Rhodofomes roseus</name>
    <dbReference type="NCBI Taxonomy" id="34475"/>
    <lineage>
        <taxon>Eukaryota</taxon>
        <taxon>Fungi</taxon>
        <taxon>Dikarya</taxon>
        <taxon>Basidiomycota</taxon>
        <taxon>Agaricomycotina</taxon>
        <taxon>Agaricomycetes</taxon>
        <taxon>Polyporales</taxon>
        <taxon>Rhodofomes</taxon>
    </lineage>
</organism>
<feature type="domain" description="DUF6534" evidence="2">
    <location>
        <begin position="170"/>
        <end position="256"/>
    </location>
</feature>
<dbReference type="GeneID" id="71997869"/>
<feature type="transmembrane region" description="Helical" evidence="1">
    <location>
        <begin position="197"/>
        <end position="225"/>
    </location>
</feature>
<dbReference type="RefSeq" id="XP_047783944.1">
    <property type="nucleotide sequence ID" value="XM_047917137.1"/>
</dbReference>
<gene>
    <name evidence="3" type="ORF">C8Q71DRAFT_226430</name>
</gene>
<feature type="transmembrane region" description="Helical" evidence="1">
    <location>
        <begin position="12"/>
        <end position="38"/>
    </location>
</feature>
<keyword evidence="4" id="KW-1185">Reference proteome</keyword>
<proteinExistence type="predicted"/>
<dbReference type="PANTHER" id="PTHR40465:SF1">
    <property type="entry name" value="DUF6534 DOMAIN-CONTAINING PROTEIN"/>
    <property type="match status" value="1"/>
</dbReference>
<evidence type="ECO:0000313" key="4">
    <source>
        <dbReference type="Proteomes" id="UP000814176"/>
    </source>
</evidence>
<comment type="caution">
    <text evidence="3">The sequence shown here is derived from an EMBL/GenBank/DDBJ whole genome shotgun (WGS) entry which is preliminary data.</text>
</comment>
<evidence type="ECO:0000256" key="1">
    <source>
        <dbReference type="SAM" id="Phobius"/>
    </source>
</evidence>
<keyword evidence="1" id="KW-0812">Transmembrane</keyword>
<accession>A0ABQ8KUZ9</accession>
<feature type="transmembrane region" description="Helical" evidence="1">
    <location>
        <begin position="162"/>
        <end position="185"/>
    </location>
</feature>
<feature type="transmembrane region" description="Helical" evidence="1">
    <location>
        <begin position="122"/>
        <end position="142"/>
    </location>
</feature>
<dbReference type="PANTHER" id="PTHR40465">
    <property type="entry name" value="CHROMOSOME 1, WHOLE GENOME SHOTGUN SEQUENCE"/>
    <property type="match status" value="1"/>
</dbReference>
<name>A0ABQ8KUZ9_9APHY</name>
<feature type="transmembrane region" description="Helical" evidence="1">
    <location>
        <begin position="83"/>
        <end position="101"/>
    </location>
</feature>
<reference evidence="3 4" key="1">
    <citation type="journal article" date="2021" name="Environ. Microbiol.">
        <title>Gene family expansions and transcriptome signatures uncover fungal adaptations to wood decay.</title>
        <authorList>
            <person name="Hage H."/>
            <person name="Miyauchi S."/>
            <person name="Viragh M."/>
            <person name="Drula E."/>
            <person name="Min B."/>
            <person name="Chaduli D."/>
            <person name="Navarro D."/>
            <person name="Favel A."/>
            <person name="Norest M."/>
            <person name="Lesage-Meessen L."/>
            <person name="Balint B."/>
            <person name="Merenyi Z."/>
            <person name="de Eugenio L."/>
            <person name="Morin E."/>
            <person name="Martinez A.T."/>
            <person name="Baldrian P."/>
            <person name="Stursova M."/>
            <person name="Martinez M.J."/>
            <person name="Novotny C."/>
            <person name="Magnuson J.K."/>
            <person name="Spatafora J.W."/>
            <person name="Maurice S."/>
            <person name="Pangilinan J."/>
            <person name="Andreopoulos W."/>
            <person name="LaButti K."/>
            <person name="Hundley H."/>
            <person name="Na H."/>
            <person name="Kuo A."/>
            <person name="Barry K."/>
            <person name="Lipzen A."/>
            <person name="Henrissat B."/>
            <person name="Riley R."/>
            <person name="Ahrendt S."/>
            <person name="Nagy L.G."/>
            <person name="Grigoriev I.V."/>
            <person name="Martin F."/>
            <person name="Rosso M.N."/>
        </authorList>
    </citation>
    <scope>NUCLEOTIDE SEQUENCE [LARGE SCALE GENOMIC DNA]</scope>
    <source>
        <strain evidence="3 4">CIRM-BRFM 1785</strain>
    </source>
</reference>
<keyword evidence="1" id="KW-1133">Transmembrane helix</keyword>